<dbReference type="Proteomes" id="UP000030184">
    <property type="component" value="Unassembled WGS sequence"/>
</dbReference>
<reference evidence="6" key="1">
    <citation type="journal article" date="2014" name="Genome Announc.">
        <title>Draft Genome Sequence of Marine Flavobacterium Jejuia pallidilutea Strain 11shimoA1 and Pigmentation Mutants.</title>
        <authorList>
            <person name="Takatani N."/>
            <person name="Nakanishi M."/>
            <person name="Meirelles P."/>
            <person name="Mino S."/>
            <person name="Suda W."/>
            <person name="Oshima K."/>
            <person name="Hattori M."/>
            <person name="Ohkuma M."/>
            <person name="Hosokawa M."/>
            <person name="Miyashita K."/>
            <person name="Thompson F.L."/>
            <person name="Niwa A."/>
            <person name="Sawabe T."/>
            <person name="Sawabe T."/>
        </authorList>
    </citation>
    <scope>NUCLEOTIDE SEQUENCE [LARGE SCALE GENOMIC DNA]</scope>
    <source>
        <strain evidence="6">JCM 19538</strain>
    </source>
</reference>
<dbReference type="eggNOG" id="COG4933">
    <property type="taxonomic scope" value="Bacteria"/>
</dbReference>
<dbReference type="EMBL" id="BBNR01000010">
    <property type="protein sequence ID" value="GAL67493.1"/>
    <property type="molecule type" value="Genomic_DNA"/>
</dbReference>
<dbReference type="Proteomes" id="UP000029646">
    <property type="component" value="Unassembled WGS sequence"/>
</dbReference>
<dbReference type="Proteomes" id="UP000029641">
    <property type="component" value="Unassembled WGS sequence"/>
</dbReference>
<comment type="caution">
    <text evidence="2">The sequence shown here is derived from an EMBL/GenBank/DDBJ whole genome shotgun (WGS) entry which is preliminary data.</text>
</comment>
<dbReference type="SUPFAM" id="SSF88697">
    <property type="entry name" value="PUA domain-like"/>
    <property type="match status" value="1"/>
</dbReference>
<protein>
    <submittedName>
        <fullName evidence="2">Lj965 prophage protein</fullName>
    </submittedName>
</protein>
<sequence>MKVILSIKPEFANKIFNGTKKFEFRRTLFKNKEVKKIVVYASAPISKVIGEFEIDRIFHEELDLLWNQTSKFSGITEDYYTEYFNGKDTGYAIEVKNPKKYEIELCIKQNFGINPPQSFAYIREAR</sequence>
<gene>
    <name evidence="2" type="ORF">JCM19301_466</name>
    <name evidence="3" type="ORF">JCM19302_971</name>
    <name evidence="4" type="ORF">JCM19538_1165</name>
</gene>
<organism evidence="2 5">
    <name type="scientific">Jejuia pallidilutea</name>
    <dbReference type="NCBI Taxonomy" id="504487"/>
    <lineage>
        <taxon>Bacteria</taxon>
        <taxon>Pseudomonadati</taxon>
        <taxon>Bacteroidota</taxon>
        <taxon>Flavobacteriia</taxon>
        <taxon>Flavobacteriales</taxon>
        <taxon>Flavobacteriaceae</taxon>
        <taxon>Jejuia</taxon>
    </lineage>
</organism>
<keyword evidence="6" id="KW-1185">Reference proteome</keyword>
<evidence type="ECO:0000313" key="5">
    <source>
        <dbReference type="Proteomes" id="UP000029641"/>
    </source>
</evidence>
<dbReference type="Gene3D" id="2.30.130.30">
    <property type="entry name" value="Hypothetical protein"/>
    <property type="match status" value="1"/>
</dbReference>
<evidence type="ECO:0000313" key="3">
    <source>
        <dbReference type="EMBL" id="GAL71294.1"/>
    </source>
</evidence>
<dbReference type="EMBL" id="BBNY01000004">
    <property type="protein sequence ID" value="GAL88730.1"/>
    <property type="molecule type" value="Genomic_DNA"/>
</dbReference>
<evidence type="ECO:0000259" key="1">
    <source>
        <dbReference type="SMART" id="SM01022"/>
    </source>
</evidence>
<dbReference type="AlphaFoldDB" id="A0A090VU76"/>
<feature type="domain" description="ASCH" evidence="1">
    <location>
        <begin position="5"/>
        <end position="99"/>
    </location>
</feature>
<evidence type="ECO:0000313" key="6">
    <source>
        <dbReference type="Proteomes" id="UP000030184"/>
    </source>
</evidence>
<dbReference type="InterPro" id="IPR007374">
    <property type="entry name" value="ASCH_domain"/>
</dbReference>
<proteinExistence type="predicted"/>
<dbReference type="RefSeq" id="WP_042244093.1">
    <property type="nucleotide sequence ID" value="NZ_BBNR01000010.1"/>
</dbReference>
<dbReference type="SMART" id="SM01022">
    <property type="entry name" value="ASCH"/>
    <property type="match status" value="1"/>
</dbReference>
<evidence type="ECO:0000313" key="2">
    <source>
        <dbReference type="EMBL" id="GAL67493.1"/>
    </source>
</evidence>
<dbReference type="InterPro" id="IPR015947">
    <property type="entry name" value="PUA-like_sf"/>
</dbReference>
<name>A0A090VU76_9FLAO</name>
<accession>A0A090VU76</accession>
<dbReference type="EMBL" id="BBNS01000011">
    <property type="protein sequence ID" value="GAL71294.1"/>
    <property type="molecule type" value="Genomic_DNA"/>
</dbReference>
<evidence type="ECO:0000313" key="4">
    <source>
        <dbReference type="EMBL" id="GAL88730.1"/>
    </source>
</evidence>
<dbReference type="OrthoDB" id="9800495at2"/>
<dbReference type="STRING" id="504487.JCM19538_1165"/>